<dbReference type="EMBL" id="JAYWIO010000007">
    <property type="protein sequence ID" value="KAK7251384.1"/>
    <property type="molecule type" value="Genomic_DNA"/>
</dbReference>
<sequence length="96" mass="10646">MIEIFKSIGPSCEKGHVPLHPYSYSRIAAVSECRFLLSTVFSDLSAFISFFFLLSLKALSFFPQNPSAAFSIPNLINSNFNPIQSTDSDDCFHAGF</sequence>
<name>A0AAN9EBP7_CROPI</name>
<evidence type="ECO:0000313" key="1">
    <source>
        <dbReference type="EMBL" id="KAK7251384.1"/>
    </source>
</evidence>
<gene>
    <name evidence="1" type="ORF">RIF29_34533</name>
</gene>
<dbReference type="Proteomes" id="UP001372338">
    <property type="component" value="Unassembled WGS sequence"/>
</dbReference>
<accession>A0AAN9EBP7</accession>
<evidence type="ECO:0000313" key="2">
    <source>
        <dbReference type="Proteomes" id="UP001372338"/>
    </source>
</evidence>
<reference evidence="1 2" key="1">
    <citation type="submission" date="2024-01" db="EMBL/GenBank/DDBJ databases">
        <title>The genomes of 5 underutilized Papilionoideae crops provide insights into root nodulation and disease resistanc.</title>
        <authorList>
            <person name="Yuan L."/>
        </authorList>
    </citation>
    <scope>NUCLEOTIDE SEQUENCE [LARGE SCALE GENOMIC DNA]</scope>
    <source>
        <strain evidence="1">ZHUSHIDOU_FW_LH</strain>
        <tissue evidence="1">Leaf</tissue>
    </source>
</reference>
<keyword evidence="2" id="KW-1185">Reference proteome</keyword>
<protein>
    <submittedName>
        <fullName evidence="1">Uncharacterized protein</fullName>
    </submittedName>
</protein>
<comment type="caution">
    <text evidence="1">The sequence shown here is derived from an EMBL/GenBank/DDBJ whole genome shotgun (WGS) entry which is preliminary data.</text>
</comment>
<proteinExistence type="predicted"/>
<organism evidence="1 2">
    <name type="scientific">Crotalaria pallida</name>
    <name type="common">Smooth rattlebox</name>
    <name type="synonym">Crotalaria striata</name>
    <dbReference type="NCBI Taxonomy" id="3830"/>
    <lineage>
        <taxon>Eukaryota</taxon>
        <taxon>Viridiplantae</taxon>
        <taxon>Streptophyta</taxon>
        <taxon>Embryophyta</taxon>
        <taxon>Tracheophyta</taxon>
        <taxon>Spermatophyta</taxon>
        <taxon>Magnoliopsida</taxon>
        <taxon>eudicotyledons</taxon>
        <taxon>Gunneridae</taxon>
        <taxon>Pentapetalae</taxon>
        <taxon>rosids</taxon>
        <taxon>fabids</taxon>
        <taxon>Fabales</taxon>
        <taxon>Fabaceae</taxon>
        <taxon>Papilionoideae</taxon>
        <taxon>50 kb inversion clade</taxon>
        <taxon>genistoids sensu lato</taxon>
        <taxon>core genistoids</taxon>
        <taxon>Crotalarieae</taxon>
        <taxon>Crotalaria</taxon>
    </lineage>
</organism>
<dbReference type="AlphaFoldDB" id="A0AAN9EBP7"/>